<comment type="caution">
    <text evidence="2">The sequence shown here is derived from an EMBL/GenBank/DDBJ whole genome shotgun (WGS) entry which is preliminary data.</text>
</comment>
<name>A0A368YWG8_9HYPH</name>
<dbReference type="AlphaFoldDB" id="A0A368YWG8"/>
<evidence type="ECO:0000313" key="2">
    <source>
        <dbReference type="EMBL" id="RCW84550.1"/>
    </source>
</evidence>
<accession>A0A368YWG8</accession>
<feature type="transmembrane region" description="Helical" evidence="1">
    <location>
        <begin position="20"/>
        <end position="38"/>
    </location>
</feature>
<keyword evidence="1" id="KW-0812">Transmembrane</keyword>
<keyword evidence="1" id="KW-1133">Transmembrane helix</keyword>
<organism evidence="2 3">
    <name type="scientific">Phyllobacterium bourgognense</name>
    <dbReference type="NCBI Taxonomy" id="314236"/>
    <lineage>
        <taxon>Bacteria</taxon>
        <taxon>Pseudomonadati</taxon>
        <taxon>Pseudomonadota</taxon>
        <taxon>Alphaproteobacteria</taxon>
        <taxon>Hyphomicrobiales</taxon>
        <taxon>Phyllobacteriaceae</taxon>
        <taxon>Phyllobacterium</taxon>
    </lineage>
</organism>
<keyword evidence="1" id="KW-0472">Membrane</keyword>
<dbReference type="Proteomes" id="UP000253324">
    <property type="component" value="Unassembled WGS sequence"/>
</dbReference>
<proteinExistence type="predicted"/>
<protein>
    <submittedName>
        <fullName evidence="2">Uncharacterized protein</fullName>
    </submittedName>
</protein>
<dbReference type="EMBL" id="QPJM01000004">
    <property type="protein sequence ID" value="RCW84550.1"/>
    <property type="molecule type" value="Genomic_DNA"/>
</dbReference>
<reference evidence="2 3" key="1">
    <citation type="submission" date="2018-07" db="EMBL/GenBank/DDBJ databases">
        <title>Genomic Encyclopedia of Type Strains, Phase III (KMG-III): the genomes of soil and plant-associated and newly described type strains.</title>
        <authorList>
            <person name="Whitman W."/>
        </authorList>
    </citation>
    <scope>NUCLEOTIDE SEQUENCE [LARGE SCALE GENOMIC DNA]</scope>
    <source>
        <strain evidence="2 3">31-25a</strain>
    </source>
</reference>
<gene>
    <name evidence="2" type="ORF">C7476_104307</name>
</gene>
<evidence type="ECO:0000256" key="1">
    <source>
        <dbReference type="SAM" id="Phobius"/>
    </source>
</evidence>
<evidence type="ECO:0000313" key="3">
    <source>
        <dbReference type="Proteomes" id="UP000253324"/>
    </source>
</evidence>
<sequence>MALGTAFGIGIDAMLGNTMFGSISMGIVVDIAIGAALGRTLSK</sequence>
<keyword evidence="3" id="KW-1185">Reference proteome</keyword>